<dbReference type="AlphaFoldDB" id="A0AAU9MBZ6"/>
<dbReference type="EMBL" id="CAKMRJ010000113">
    <property type="protein sequence ID" value="CAH1418363.1"/>
    <property type="molecule type" value="Genomic_DNA"/>
</dbReference>
<evidence type="ECO:0000313" key="2">
    <source>
        <dbReference type="Proteomes" id="UP001157418"/>
    </source>
</evidence>
<comment type="caution">
    <text evidence="1">The sequence shown here is derived from an EMBL/GenBank/DDBJ whole genome shotgun (WGS) entry which is preliminary data.</text>
</comment>
<sequence length="85" mass="9864">MMGLTYFMLNQSKKDAEYCTENTFSTYVVCRLDINASWWIEMLKSSGQYKEGADVYFCISDEEPLHSAVMLVPIMLRNGIRFGQF</sequence>
<accession>A0AAU9MBZ6</accession>
<name>A0AAU9MBZ6_9ASTR</name>
<dbReference type="Proteomes" id="UP001157418">
    <property type="component" value="Unassembled WGS sequence"/>
</dbReference>
<reference evidence="1 2" key="1">
    <citation type="submission" date="2022-01" db="EMBL/GenBank/DDBJ databases">
        <authorList>
            <person name="Xiong W."/>
            <person name="Schranz E."/>
        </authorList>
    </citation>
    <scope>NUCLEOTIDE SEQUENCE [LARGE SCALE GENOMIC DNA]</scope>
</reference>
<organism evidence="1 2">
    <name type="scientific">Lactuca virosa</name>
    <dbReference type="NCBI Taxonomy" id="75947"/>
    <lineage>
        <taxon>Eukaryota</taxon>
        <taxon>Viridiplantae</taxon>
        <taxon>Streptophyta</taxon>
        <taxon>Embryophyta</taxon>
        <taxon>Tracheophyta</taxon>
        <taxon>Spermatophyta</taxon>
        <taxon>Magnoliopsida</taxon>
        <taxon>eudicotyledons</taxon>
        <taxon>Gunneridae</taxon>
        <taxon>Pentapetalae</taxon>
        <taxon>asterids</taxon>
        <taxon>campanulids</taxon>
        <taxon>Asterales</taxon>
        <taxon>Asteraceae</taxon>
        <taxon>Cichorioideae</taxon>
        <taxon>Cichorieae</taxon>
        <taxon>Lactucinae</taxon>
        <taxon>Lactuca</taxon>
    </lineage>
</organism>
<protein>
    <submittedName>
        <fullName evidence="1">Uncharacterized protein</fullName>
    </submittedName>
</protein>
<gene>
    <name evidence="1" type="ORF">LVIROSA_LOCUS5956</name>
</gene>
<proteinExistence type="predicted"/>
<evidence type="ECO:0000313" key="1">
    <source>
        <dbReference type="EMBL" id="CAH1418363.1"/>
    </source>
</evidence>
<keyword evidence="2" id="KW-1185">Reference proteome</keyword>